<dbReference type="InterPro" id="IPR021866">
    <property type="entry name" value="SpoIIAA-like"/>
</dbReference>
<gene>
    <name evidence="1" type="ORF">GCM10023209_17990</name>
</gene>
<dbReference type="RefSeq" id="WP_259550343.1">
    <property type="nucleotide sequence ID" value="NZ_BAABHW010000002.1"/>
</dbReference>
<dbReference type="Gene3D" id="3.40.50.10600">
    <property type="entry name" value="SpoIIaa-like domains"/>
    <property type="match status" value="1"/>
</dbReference>
<dbReference type="SUPFAM" id="SSF52091">
    <property type="entry name" value="SpoIIaa-like"/>
    <property type="match status" value="1"/>
</dbReference>
<sequence>MLSTDTIQEFDPGIANVHAFRITGAVTRDDMAAMGERMNTLFDALPKDRKIDMLLVFDTDRSAEAGANWSTDAMTAQAKAVTNVRNYVVANAPGDAGGIVETVGKVLPVEAKSFDSEEAALAWLKTDQAQAA</sequence>
<dbReference type="Pfam" id="PF11964">
    <property type="entry name" value="SpoIIAA-like"/>
    <property type="match status" value="1"/>
</dbReference>
<evidence type="ECO:0008006" key="3">
    <source>
        <dbReference type="Google" id="ProtNLM"/>
    </source>
</evidence>
<comment type="caution">
    <text evidence="1">The sequence shown here is derived from an EMBL/GenBank/DDBJ whole genome shotgun (WGS) entry which is preliminary data.</text>
</comment>
<keyword evidence="2" id="KW-1185">Reference proteome</keyword>
<evidence type="ECO:0000313" key="1">
    <source>
        <dbReference type="EMBL" id="GAA5072824.1"/>
    </source>
</evidence>
<dbReference type="InterPro" id="IPR036513">
    <property type="entry name" value="STAS_dom_sf"/>
</dbReference>
<reference evidence="2" key="1">
    <citation type="journal article" date="2019" name="Int. J. Syst. Evol. Microbiol.">
        <title>The Global Catalogue of Microorganisms (GCM) 10K type strain sequencing project: providing services to taxonomists for standard genome sequencing and annotation.</title>
        <authorList>
            <consortium name="The Broad Institute Genomics Platform"/>
            <consortium name="The Broad Institute Genome Sequencing Center for Infectious Disease"/>
            <person name="Wu L."/>
            <person name="Ma J."/>
        </authorList>
    </citation>
    <scope>NUCLEOTIDE SEQUENCE [LARGE SCALE GENOMIC DNA]</scope>
    <source>
        <strain evidence="2">JCM 18015</strain>
    </source>
</reference>
<dbReference type="EMBL" id="BAABHW010000002">
    <property type="protein sequence ID" value="GAA5072824.1"/>
    <property type="molecule type" value="Genomic_DNA"/>
</dbReference>
<name>A0ABP9LBD6_9RHOB</name>
<organism evidence="1 2">
    <name type="scientific">[Roseibacterium] beibuensis</name>
    <dbReference type="NCBI Taxonomy" id="1193142"/>
    <lineage>
        <taxon>Bacteria</taxon>
        <taxon>Pseudomonadati</taxon>
        <taxon>Pseudomonadota</taxon>
        <taxon>Alphaproteobacteria</taxon>
        <taxon>Rhodobacterales</taxon>
        <taxon>Roseobacteraceae</taxon>
        <taxon>Roseicyclus</taxon>
    </lineage>
</organism>
<dbReference type="InterPro" id="IPR038396">
    <property type="entry name" value="SpoIIAA-like_sf"/>
</dbReference>
<dbReference type="Proteomes" id="UP001499910">
    <property type="component" value="Unassembled WGS sequence"/>
</dbReference>
<proteinExistence type="predicted"/>
<accession>A0ABP9LBD6</accession>
<protein>
    <recommendedName>
        <fullName evidence="3">SpoIIAA-like protein</fullName>
    </recommendedName>
</protein>
<evidence type="ECO:0000313" key="2">
    <source>
        <dbReference type="Proteomes" id="UP001499910"/>
    </source>
</evidence>